<dbReference type="GO" id="GO:0016020">
    <property type="term" value="C:membrane"/>
    <property type="evidence" value="ECO:0007669"/>
    <property type="project" value="UniProtKB-SubCell"/>
</dbReference>
<dbReference type="Proteomes" id="UP000001471">
    <property type="component" value="Unassembled WGS sequence"/>
</dbReference>
<evidence type="ECO:0000256" key="3">
    <source>
        <dbReference type="ARBA" id="ARBA00022989"/>
    </source>
</evidence>
<evidence type="ECO:0000256" key="4">
    <source>
        <dbReference type="ARBA" id="ARBA00023136"/>
    </source>
</evidence>
<dbReference type="KEGG" id="ptrr:6339881"/>
<accession>B2VSA0</accession>
<organism evidence="6 7">
    <name type="scientific">Pyrenophora tritici-repentis (strain Pt-1C-BFP)</name>
    <name type="common">Wheat tan spot fungus</name>
    <name type="synonym">Drechslera tritici-repentis</name>
    <dbReference type="NCBI Taxonomy" id="426418"/>
    <lineage>
        <taxon>Eukaryota</taxon>
        <taxon>Fungi</taxon>
        <taxon>Dikarya</taxon>
        <taxon>Ascomycota</taxon>
        <taxon>Pezizomycotina</taxon>
        <taxon>Dothideomycetes</taxon>
        <taxon>Pleosporomycetidae</taxon>
        <taxon>Pleosporales</taxon>
        <taxon>Pleosporineae</taxon>
        <taxon>Pleosporaceae</taxon>
        <taxon>Pyrenophora</taxon>
    </lineage>
</organism>
<evidence type="ECO:0000256" key="5">
    <source>
        <dbReference type="SAM" id="Phobius"/>
    </source>
</evidence>
<sequence>MATETVHFKLYRYDPSMAAAILFTILFFFITILHLYQMLRTAPGSSSPSSSAASRAISAHESPNWSVAVYSLQTILLLVAPALFAASVYMMLGRIILATDGEEYAVIPRNWLTKTFVAGDVVSFLMQDGGGGIMASGTITAVHTGEKIIIAGLVVQLVSFGFFVVVGVVFHIRLLREPTAKLHSQPIPWIRQLGTLYGSSLLILVRCVFRLVEYVQGRNGFLLEWVNPTHREEVED</sequence>
<dbReference type="OrthoDB" id="3358017at2759"/>
<comment type="subcellular location">
    <subcellularLocation>
        <location evidence="1">Membrane</location>
        <topology evidence="1">Multi-pass membrane protein</topology>
    </subcellularLocation>
</comment>
<dbReference type="InParanoid" id="B2VSA0"/>
<dbReference type="Pfam" id="PF04479">
    <property type="entry name" value="RTA1"/>
    <property type="match status" value="1"/>
</dbReference>
<reference evidence="7" key="1">
    <citation type="journal article" date="2013" name="G3 (Bethesda)">
        <title>Comparative genomics of a plant-pathogenic fungus, Pyrenophora tritici-repentis, reveals transduplication and the impact of repeat elements on pathogenicity and population divergence.</title>
        <authorList>
            <person name="Manning V.A."/>
            <person name="Pandelova I."/>
            <person name="Dhillon B."/>
            <person name="Wilhelm L.J."/>
            <person name="Goodwin S.B."/>
            <person name="Berlin A.M."/>
            <person name="Figueroa M."/>
            <person name="Freitag M."/>
            <person name="Hane J.K."/>
            <person name="Henrissat B."/>
            <person name="Holman W.H."/>
            <person name="Kodira C.D."/>
            <person name="Martin J."/>
            <person name="Oliver R.P."/>
            <person name="Robbertse B."/>
            <person name="Schackwitz W."/>
            <person name="Schwartz D.C."/>
            <person name="Spatafora J.W."/>
            <person name="Turgeon B.G."/>
            <person name="Yandava C."/>
            <person name="Young S."/>
            <person name="Zhou S."/>
            <person name="Zeng Q."/>
            <person name="Grigoriev I.V."/>
            <person name="Ma L.-J."/>
            <person name="Ciuffetti L.M."/>
        </authorList>
    </citation>
    <scope>NUCLEOTIDE SEQUENCE [LARGE SCALE GENOMIC DNA]</scope>
    <source>
        <strain evidence="7">Pt-1C-BFP</strain>
    </source>
</reference>
<keyword evidence="2 5" id="KW-0812">Transmembrane</keyword>
<keyword evidence="3 5" id="KW-1133">Transmembrane helix</keyword>
<dbReference type="FunCoup" id="B2VSA0">
    <property type="interactions" value="19"/>
</dbReference>
<feature type="transmembrane region" description="Helical" evidence="5">
    <location>
        <begin position="193"/>
        <end position="212"/>
    </location>
</feature>
<dbReference type="STRING" id="426418.B2VSA0"/>
<gene>
    <name evidence="6" type="ORF">PTRG_01726</name>
</gene>
<dbReference type="EMBL" id="DS231615">
    <property type="protein sequence ID" value="EDU41164.1"/>
    <property type="molecule type" value="Genomic_DNA"/>
</dbReference>
<feature type="transmembrane region" description="Helical" evidence="5">
    <location>
        <begin position="17"/>
        <end position="36"/>
    </location>
</feature>
<dbReference type="eggNOG" id="ENOG502QURG">
    <property type="taxonomic scope" value="Eukaryota"/>
</dbReference>
<dbReference type="InterPro" id="IPR007568">
    <property type="entry name" value="RTA1"/>
</dbReference>
<dbReference type="GeneID" id="6339881"/>
<keyword evidence="4 5" id="KW-0472">Membrane</keyword>
<evidence type="ECO:0000256" key="1">
    <source>
        <dbReference type="ARBA" id="ARBA00004141"/>
    </source>
</evidence>
<evidence type="ECO:0000256" key="2">
    <source>
        <dbReference type="ARBA" id="ARBA00022692"/>
    </source>
</evidence>
<dbReference type="PANTHER" id="PTHR31465:SF1">
    <property type="entry name" value="PROTEIN RTA1-RELATED"/>
    <property type="match status" value="1"/>
</dbReference>
<protein>
    <submittedName>
        <fullName evidence="6">RTA1 like protein</fullName>
    </submittedName>
</protein>
<dbReference type="AlphaFoldDB" id="B2VSA0"/>
<evidence type="ECO:0000313" key="7">
    <source>
        <dbReference type="Proteomes" id="UP000001471"/>
    </source>
</evidence>
<feature type="transmembrane region" description="Helical" evidence="5">
    <location>
        <begin position="67"/>
        <end position="92"/>
    </location>
</feature>
<evidence type="ECO:0000313" key="6">
    <source>
        <dbReference type="EMBL" id="EDU41164.1"/>
    </source>
</evidence>
<dbReference type="PANTHER" id="PTHR31465">
    <property type="entry name" value="PROTEIN RTA1-RELATED"/>
    <property type="match status" value="1"/>
</dbReference>
<proteinExistence type="predicted"/>
<name>B2VSA0_PYRTR</name>
<dbReference type="HOGENOM" id="CLU_033465_3_1_1"/>
<feature type="transmembrane region" description="Helical" evidence="5">
    <location>
        <begin position="148"/>
        <end position="172"/>
    </location>
</feature>